<dbReference type="RefSeq" id="WP_156192750.1">
    <property type="nucleotide sequence ID" value="NZ_CP046452.1"/>
</dbReference>
<evidence type="ECO:0000313" key="2">
    <source>
        <dbReference type="EMBL" id="QGU02428.1"/>
    </source>
</evidence>
<name>A0A6B8W4V9_9CORY</name>
<proteinExistence type="predicted"/>
<feature type="transmembrane region" description="Helical" evidence="1">
    <location>
        <begin position="54"/>
        <end position="74"/>
    </location>
</feature>
<protein>
    <recommendedName>
        <fullName evidence="4">DoxX family membrane protein</fullName>
    </recommendedName>
</protein>
<feature type="transmembrane region" description="Helical" evidence="1">
    <location>
        <begin position="7"/>
        <end position="23"/>
    </location>
</feature>
<dbReference type="EMBL" id="CP046452">
    <property type="protein sequence ID" value="QGU02428.1"/>
    <property type="molecule type" value="Genomic_DNA"/>
</dbReference>
<keyword evidence="3" id="KW-1185">Reference proteome</keyword>
<evidence type="ECO:0000313" key="3">
    <source>
        <dbReference type="Proteomes" id="UP000427071"/>
    </source>
</evidence>
<keyword evidence="1" id="KW-0472">Membrane</keyword>
<keyword evidence="1" id="KW-1133">Transmembrane helix</keyword>
<sequence>MKTLVRWGFGAIFAAGVAIHLYYGQTQPEGYAAFGETAVPPVDQLWRSFVMPHIRVLTVAMAAIEAFIAIGLLWQEKLRKPAVITSLAFFGCLIPLGFGWPTATLTEDFLKNRLGSVLMILAMAPLLSASGMGGRATG</sequence>
<evidence type="ECO:0008006" key="4">
    <source>
        <dbReference type="Google" id="ProtNLM"/>
    </source>
</evidence>
<evidence type="ECO:0000256" key="1">
    <source>
        <dbReference type="SAM" id="Phobius"/>
    </source>
</evidence>
<dbReference type="AlphaFoldDB" id="A0A6B8W4V9"/>
<organism evidence="2 3">
    <name type="scientific">Corynebacterium kalinowskii</name>
    <dbReference type="NCBI Taxonomy" id="2675216"/>
    <lineage>
        <taxon>Bacteria</taxon>
        <taxon>Bacillati</taxon>
        <taxon>Actinomycetota</taxon>
        <taxon>Actinomycetes</taxon>
        <taxon>Mycobacteriales</taxon>
        <taxon>Corynebacteriaceae</taxon>
        <taxon>Corynebacterium</taxon>
    </lineage>
</organism>
<accession>A0A6B8W4V9</accession>
<feature type="transmembrane region" description="Helical" evidence="1">
    <location>
        <begin position="114"/>
        <end position="134"/>
    </location>
</feature>
<reference evidence="3" key="1">
    <citation type="submission" date="2019-11" db="EMBL/GenBank/DDBJ databases">
        <title>Complete genome sequence of Corynebacterium kalinowskii 1959, a novel Corynebacterium species isolated from soil of a small paddock in Vilsendorf, Germany.</title>
        <authorList>
            <person name="Schaffert L."/>
            <person name="Ruwe M."/>
            <person name="Milse J."/>
            <person name="Hanuschka K."/>
            <person name="Ortseifen V."/>
            <person name="Droste J."/>
            <person name="Brandt D."/>
            <person name="Schlueter L."/>
            <person name="Kutter Y."/>
            <person name="Vinke S."/>
            <person name="Viehoefer P."/>
            <person name="Jacob L."/>
            <person name="Luebke N.-C."/>
            <person name="Schulte-Berndt E."/>
            <person name="Hain C."/>
            <person name="Linder M."/>
            <person name="Schmidt P."/>
            <person name="Wollenschlaeger L."/>
            <person name="Luttermann T."/>
            <person name="Thieme E."/>
            <person name="Hassa J."/>
            <person name="Haak M."/>
            <person name="Wittchen M."/>
            <person name="Mentz A."/>
            <person name="Persicke M."/>
            <person name="Busche T."/>
            <person name="Ruckert C."/>
        </authorList>
    </citation>
    <scope>NUCLEOTIDE SEQUENCE [LARGE SCALE GENOMIC DNA]</scope>
    <source>
        <strain evidence="3">1959</strain>
    </source>
</reference>
<keyword evidence="1" id="KW-0812">Transmembrane</keyword>
<feature type="transmembrane region" description="Helical" evidence="1">
    <location>
        <begin position="81"/>
        <end position="102"/>
    </location>
</feature>
<gene>
    <name evidence="2" type="ORF">CKALI_07830</name>
</gene>
<dbReference type="KEGG" id="ckw:CKALI_07830"/>
<dbReference type="Proteomes" id="UP000427071">
    <property type="component" value="Chromosome"/>
</dbReference>